<dbReference type="KEGG" id="pcam:HNE05_08045"/>
<dbReference type="EMBL" id="CP053697">
    <property type="protein sequence ID" value="QKE63315.1"/>
    <property type="molecule type" value="Genomic_DNA"/>
</dbReference>
<protein>
    <submittedName>
        <fullName evidence="1">Uncharacterized protein</fullName>
    </submittedName>
</protein>
<dbReference type="RefSeq" id="WP_173206646.1">
    <property type="nucleotide sequence ID" value="NZ_CP053697.2"/>
</dbReference>
<proteinExistence type="predicted"/>
<reference evidence="1" key="1">
    <citation type="submission" date="2020-07" db="EMBL/GenBank/DDBJ databases">
        <title>Nitrate ammonifying Pseudomonas campi sp. nov. isolated from German agricultural grassland.</title>
        <authorList>
            <person name="Timsy T."/>
            <person name="Ulrich A."/>
            <person name="Spanner T."/>
            <person name="Foesel B."/>
            <person name="Kolb S."/>
            <person name="Horn M.A."/>
            <person name="Behrendt U."/>
        </authorList>
    </citation>
    <scope>NUCLEOTIDE SEQUENCE</scope>
    <source>
        <strain evidence="1">S1-A32-2</strain>
    </source>
</reference>
<name>A0A6M8G270_9GAMM</name>
<accession>A0A6M8G270</accession>
<keyword evidence="2" id="KW-1185">Reference proteome</keyword>
<dbReference type="AlphaFoldDB" id="A0A6M8G270"/>
<evidence type="ECO:0000313" key="1">
    <source>
        <dbReference type="EMBL" id="QKE63315.1"/>
    </source>
</evidence>
<sequence length="143" mass="15916">MIKLLAVLIITLTLPGCSFLVEVILFNNSKSSIKVCNLNHTNQNCQTIEPKSSNKVSLVADKKINAWSYSITTSGKESIYSFAFEPYPAQASNIYCQGFFMKRCDIPLQYESDGLLYWAGKNQELPTKNFPNQPPGFPVAPDA</sequence>
<gene>
    <name evidence="1" type="ORF">HNE05_08045</name>
</gene>
<evidence type="ECO:0000313" key="2">
    <source>
        <dbReference type="Proteomes" id="UP000501379"/>
    </source>
</evidence>
<organism evidence="1 2">
    <name type="scientific">Aquipseudomonas campi</name>
    <dbReference type="NCBI Taxonomy" id="2731681"/>
    <lineage>
        <taxon>Bacteria</taxon>
        <taxon>Pseudomonadati</taxon>
        <taxon>Pseudomonadota</taxon>
        <taxon>Gammaproteobacteria</taxon>
        <taxon>Pseudomonadales</taxon>
        <taxon>Pseudomonadaceae</taxon>
        <taxon>Aquipseudomonas</taxon>
    </lineage>
</organism>
<dbReference type="Proteomes" id="UP000501379">
    <property type="component" value="Chromosome"/>
</dbReference>